<evidence type="ECO:0000256" key="1">
    <source>
        <dbReference type="SAM" id="MobiDB-lite"/>
    </source>
</evidence>
<protein>
    <submittedName>
        <fullName evidence="2">Uncharacterized protein</fullName>
    </submittedName>
</protein>
<dbReference type="Proteomes" id="UP000701801">
    <property type="component" value="Unassembled WGS sequence"/>
</dbReference>
<sequence length="106" mass="11920">MSGTSFGEESGVTPTVLVQMGFPDSRYAMKISVNGELGLFVNCSGLRGHRKKTNGNRRRGKRKRKRKRDGGLVHGSYYVYKDPNKIPFPMQGYGGEVAPREREKRV</sequence>
<evidence type="ECO:0000313" key="2">
    <source>
        <dbReference type="EMBL" id="CAG8978878.1"/>
    </source>
</evidence>
<comment type="caution">
    <text evidence="2">The sequence shown here is derived from an EMBL/GenBank/DDBJ whole genome shotgun (WGS) entry which is preliminary data.</text>
</comment>
<evidence type="ECO:0000313" key="3">
    <source>
        <dbReference type="Proteomes" id="UP000701801"/>
    </source>
</evidence>
<feature type="compositionally biased region" description="Basic residues" evidence="1">
    <location>
        <begin position="47"/>
        <end position="68"/>
    </location>
</feature>
<gene>
    <name evidence="2" type="ORF">HYALB_00005215</name>
</gene>
<dbReference type="EMBL" id="CAJVRM010000285">
    <property type="protein sequence ID" value="CAG8978878.1"/>
    <property type="molecule type" value="Genomic_DNA"/>
</dbReference>
<accession>A0A9N9LQU0</accession>
<keyword evidence="3" id="KW-1185">Reference proteome</keyword>
<reference evidence="2" key="1">
    <citation type="submission" date="2021-07" db="EMBL/GenBank/DDBJ databases">
        <authorList>
            <person name="Durling M."/>
        </authorList>
    </citation>
    <scope>NUCLEOTIDE SEQUENCE</scope>
</reference>
<dbReference type="AlphaFoldDB" id="A0A9N9LQU0"/>
<proteinExistence type="predicted"/>
<name>A0A9N9LQU0_9HELO</name>
<feature type="region of interest" description="Disordered" evidence="1">
    <location>
        <begin position="46"/>
        <end position="74"/>
    </location>
</feature>
<organism evidence="2 3">
    <name type="scientific">Hymenoscyphus albidus</name>
    <dbReference type="NCBI Taxonomy" id="595503"/>
    <lineage>
        <taxon>Eukaryota</taxon>
        <taxon>Fungi</taxon>
        <taxon>Dikarya</taxon>
        <taxon>Ascomycota</taxon>
        <taxon>Pezizomycotina</taxon>
        <taxon>Leotiomycetes</taxon>
        <taxon>Helotiales</taxon>
        <taxon>Helotiaceae</taxon>
        <taxon>Hymenoscyphus</taxon>
    </lineage>
</organism>